<feature type="transmembrane region" description="Helical" evidence="8">
    <location>
        <begin position="109"/>
        <end position="130"/>
    </location>
</feature>
<dbReference type="Gene3D" id="1.10.3720.10">
    <property type="entry name" value="MetI-like"/>
    <property type="match status" value="1"/>
</dbReference>
<dbReference type="CDD" id="cd06261">
    <property type="entry name" value="TM_PBP2"/>
    <property type="match status" value="1"/>
</dbReference>
<comment type="subcellular location">
    <subcellularLocation>
        <location evidence="8">Cell membrane</location>
        <topology evidence="8">Multi-pass membrane protein</topology>
    </subcellularLocation>
    <subcellularLocation>
        <location evidence="1">Membrane</location>
        <topology evidence="1">Multi-pass membrane protein</topology>
    </subcellularLocation>
</comment>
<evidence type="ECO:0000256" key="3">
    <source>
        <dbReference type="ARBA" id="ARBA00022692"/>
    </source>
</evidence>
<evidence type="ECO:0000256" key="6">
    <source>
        <dbReference type="ARBA" id="ARBA00035642"/>
    </source>
</evidence>
<dbReference type="Pfam" id="PF04069">
    <property type="entry name" value="OpuAC"/>
    <property type="match status" value="1"/>
</dbReference>
<evidence type="ECO:0000256" key="5">
    <source>
        <dbReference type="ARBA" id="ARBA00023136"/>
    </source>
</evidence>
<dbReference type="InterPro" id="IPR007210">
    <property type="entry name" value="ABC_Gly_betaine_transp_sub-bd"/>
</dbReference>
<gene>
    <name evidence="10" type="ORF">ALNOE001_12150</name>
</gene>
<keyword evidence="11" id="KW-1185">Reference proteome</keyword>
<dbReference type="Proteomes" id="UP000253099">
    <property type="component" value="Unassembled WGS sequence"/>
</dbReference>
<evidence type="ECO:0000256" key="7">
    <source>
        <dbReference type="ARBA" id="ARBA00035652"/>
    </source>
</evidence>
<feature type="transmembrane region" description="Helical" evidence="8">
    <location>
        <begin position="22"/>
        <end position="45"/>
    </location>
</feature>
<dbReference type="GO" id="GO:0043190">
    <property type="term" value="C:ATP-binding cassette (ABC) transporter complex"/>
    <property type="evidence" value="ECO:0007669"/>
    <property type="project" value="InterPro"/>
</dbReference>
<dbReference type="PANTHER" id="PTHR30177:SF4">
    <property type="entry name" value="OSMOPROTECTANT IMPORT PERMEASE PROTEIN OSMW"/>
    <property type="match status" value="1"/>
</dbReference>
<dbReference type="GO" id="GO:0022857">
    <property type="term" value="F:transmembrane transporter activity"/>
    <property type="evidence" value="ECO:0007669"/>
    <property type="project" value="InterPro"/>
</dbReference>
<dbReference type="InterPro" id="IPR051204">
    <property type="entry name" value="ABC_transp_perm/SBD"/>
</dbReference>
<keyword evidence="4 8" id="KW-1133">Transmembrane helix</keyword>
<sequence>MIAIIIGLTIGIIVSEYQKNKWILSLINFIYTIPAITLFGFLIPFTGIGDISAIIALTIYVLLPMVRYTHSGIVNIDKNIIKAAKGMENTKLQILYKIKLPLALPRIMSAIRTMVVMTIALTGIATFIGAERLSVAIYREITTNNIVMTAAGSILIAILVIIVDFILGQIKKLTQYERHRSNFEIKVRSIFFNKKTVLRTFLIIICVFAGGQLLANSTEDIINIATKPMPEQYIIGAMLEELIEQDSNLNIELRTGVGGGTSTIQPGMEKEEFDMYPEYTGTDWMEVLKEKGVYNESSFSQLQFKYNQKYYFTWEGCMVLMILMDSCN</sequence>
<feature type="transmembrane region" description="Helical" evidence="8">
    <location>
        <begin position="150"/>
        <end position="170"/>
    </location>
</feature>
<comment type="similarity">
    <text evidence="8">Belongs to the binding-protein-dependent transport system permease family.</text>
</comment>
<comment type="similarity">
    <text evidence="7">In the N-terminal section; belongs to the binding-protein-dependent transport system permease family.</text>
</comment>
<protein>
    <recommendedName>
        <fullName evidence="9">ABC transmembrane type-1 domain-containing protein</fullName>
    </recommendedName>
</protein>
<evidence type="ECO:0000256" key="2">
    <source>
        <dbReference type="ARBA" id="ARBA00022448"/>
    </source>
</evidence>
<dbReference type="AlphaFoldDB" id="A0A366M9Q4"/>
<dbReference type="SUPFAM" id="SSF161098">
    <property type="entry name" value="MetI-like"/>
    <property type="match status" value="1"/>
</dbReference>
<comment type="caution">
    <text evidence="10">The sequence shown here is derived from an EMBL/GenBank/DDBJ whole genome shotgun (WGS) entry which is preliminary data.</text>
</comment>
<feature type="transmembrane region" description="Helical" evidence="8">
    <location>
        <begin position="196"/>
        <end position="215"/>
    </location>
</feature>
<evidence type="ECO:0000259" key="9">
    <source>
        <dbReference type="PROSITE" id="PS50928"/>
    </source>
</evidence>
<evidence type="ECO:0000256" key="4">
    <source>
        <dbReference type="ARBA" id="ARBA00022989"/>
    </source>
</evidence>
<dbReference type="Pfam" id="PF00528">
    <property type="entry name" value="BPD_transp_1"/>
    <property type="match status" value="1"/>
</dbReference>
<dbReference type="PANTHER" id="PTHR30177">
    <property type="entry name" value="GLYCINE BETAINE/L-PROLINE TRANSPORT SYSTEM PERMEASE PROTEIN PROW"/>
    <property type="match status" value="1"/>
</dbReference>
<feature type="transmembrane region" description="Helical" evidence="8">
    <location>
        <begin position="51"/>
        <end position="69"/>
    </location>
</feature>
<keyword evidence="2 8" id="KW-0813">Transport</keyword>
<reference evidence="10 11" key="1">
    <citation type="submission" date="2018-06" db="EMBL/GenBank/DDBJ databases">
        <title>Genomic insight into two independent archaeal endosymbiosis events.</title>
        <authorList>
            <person name="Lind A.E."/>
            <person name="Lewis W.H."/>
            <person name="Spang A."/>
            <person name="Guy L."/>
            <person name="Embley M.T."/>
            <person name="Ettema T.J.G."/>
        </authorList>
    </citation>
    <scope>NUCLEOTIDE SEQUENCE [LARGE SCALE GENOMIC DNA]</scope>
    <source>
        <strain evidence="10">NOE</strain>
    </source>
</reference>
<keyword evidence="3 8" id="KW-0812">Transmembrane</keyword>
<organism evidence="10 11">
    <name type="scientific">Candidatus Methanobinarius endosymbioticus</name>
    <dbReference type="NCBI Taxonomy" id="2006182"/>
    <lineage>
        <taxon>Archaea</taxon>
        <taxon>Methanobacteriati</taxon>
        <taxon>Methanobacteriota</taxon>
        <taxon>Methanomada group</taxon>
        <taxon>Methanobacteria</taxon>
        <taxon>Methanobacteriales</taxon>
        <taxon>Methanobacteriaceae</taxon>
        <taxon>Candidatus Methanobinarius</taxon>
    </lineage>
</organism>
<dbReference type="SUPFAM" id="SSF53850">
    <property type="entry name" value="Periplasmic binding protein-like II"/>
    <property type="match status" value="1"/>
</dbReference>
<evidence type="ECO:0000256" key="8">
    <source>
        <dbReference type="RuleBase" id="RU363032"/>
    </source>
</evidence>
<accession>A0A366M9Q4</accession>
<comment type="similarity">
    <text evidence="6">In the C-terminal section; belongs to the OsmX family.</text>
</comment>
<evidence type="ECO:0000313" key="11">
    <source>
        <dbReference type="Proteomes" id="UP000253099"/>
    </source>
</evidence>
<dbReference type="InterPro" id="IPR000515">
    <property type="entry name" value="MetI-like"/>
</dbReference>
<name>A0A366M9Q4_9EURY</name>
<proteinExistence type="inferred from homology"/>
<feature type="domain" description="ABC transmembrane type-1" evidence="9">
    <location>
        <begin position="1"/>
        <end position="167"/>
    </location>
</feature>
<dbReference type="PROSITE" id="PS50928">
    <property type="entry name" value="ABC_TM1"/>
    <property type="match status" value="1"/>
</dbReference>
<keyword evidence="5 8" id="KW-0472">Membrane</keyword>
<evidence type="ECO:0000256" key="1">
    <source>
        <dbReference type="ARBA" id="ARBA00004141"/>
    </source>
</evidence>
<dbReference type="InterPro" id="IPR035906">
    <property type="entry name" value="MetI-like_sf"/>
</dbReference>
<dbReference type="GO" id="GO:0031460">
    <property type="term" value="P:glycine betaine transport"/>
    <property type="evidence" value="ECO:0007669"/>
    <property type="project" value="TreeGrafter"/>
</dbReference>
<dbReference type="Gene3D" id="3.40.190.10">
    <property type="entry name" value="Periplasmic binding protein-like II"/>
    <property type="match status" value="1"/>
</dbReference>
<dbReference type="EMBL" id="NIZT01000030">
    <property type="protein sequence ID" value="RBQ22961.1"/>
    <property type="molecule type" value="Genomic_DNA"/>
</dbReference>
<evidence type="ECO:0000313" key="10">
    <source>
        <dbReference type="EMBL" id="RBQ22961.1"/>
    </source>
</evidence>